<keyword evidence="3" id="KW-1185">Reference proteome</keyword>
<dbReference type="HOGENOM" id="CLU_3080056_0_0_9"/>
<sequence length="52" mass="6058">MIKHDFPPKYKVCCYIIGETVDCGTLAPKAQKRQPPMAGSWRSIAHRHDYRR</sequence>
<evidence type="ECO:0000256" key="1">
    <source>
        <dbReference type="SAM" id="MobiDB-lite"/>
    </source>
</evidence>
<proteinExistence type="predicted"/>
<comment type="caution">
    <text evidence="2">The sequence shown here is derived from an EMBL/GenBank/DDBJ whole genome shotgun (WGS) entry which is preliminary data.</text>
</comment>
<dbReference type="AlphaFoldDB" id="C7H3Q4"/>
<feature type="region of interest" description="Disordered" evidence="1">
    <location>
        <begin position="30"/>
        <end position="52"/>
    </location>
</feature>
<organism evidence="2 3">
    <name type="scientific">Faecalibacterium duncaniae (strain DSM 17677 / JCM 31915 / A2-165)</name>
    <name type="common">Faecalibacterium prausnitzii</name>
    <dbReference type="NCBI Taxonomy" id="411483"/>
    <lineage>
        <taxon>Bacteria</taxon>
        <taxon>Bacillati</taxon>
        <taxon>Bacillota</taxon>
        <taxon>Clostridia</taxon>
        <taxon>Eubacteriales</taxon>
        <taxon>Oscillospiraceae</taxon>
        <taxon>Faecalibacterium</taxon>
    </lineage>
</organism>
<protein>
    <submittedName>
        <fullName evidence="2">Uncharacterized protein</fullName>
    </submittedName>
</protein>
<gene>
    <name evidence="2" type="ORF">FAEPRAA2165_00915</name>
</gene>
<evidence type="ECO:0000313" key="3">
    <source>
        <dbReference type="Proteomes" id="UP000004619"/>
    </source>
</evidence>
<name>C7H3Q4_FAED2</name>
<evidence type="ECO:0000313" key="2">
    <source>
        <dbReference type="EMBL" id="EEU97489.1"/>
    </source>
</evidence>
<accession>C7H3Q4</accession>
<dbReference type="EMBL" id="ACOP02000021">
    <property type="protein sequence ID" value="EEU97489.1"/>
    <property type="molecule type" value="Genomic_DNA"/>
</dbReference>
<dbReference type="Proteomes" id="UP000004619">
    <property type="component" value="Unassembled WGS sequence"/>
</dbReference>
<reference evidence="2" key="1">
    <citation type="submission" date="2009-08" db="EMBL/GenBank/DDBJ databases">
        <authorList>
            <person name="Weinstock G."/>
            <person name="Sodergren E."/>
            <person name="Clifton S."/>
            <person name="Fulton L."/>
            <person name="Fulton B."/>
            <person name="Courtney L."/>
            <person name="Fronick C."/>
            <person name="Harrison M."/>
            <person name="Strong C."/>
            <person name="Farmer C."/>
            <person name="Delahaunty K."/>
            <person name="Markovic C."/>
            <person name="Hall O."/>
            <person name="Minx P."/>
            <person name="Tomlinson C."/>
            <person name="Mitreva M."/>
            <person name="Nelson J."/>
            <person name="Hou S."/>
            <person name="Wollam A."/>
            <person name="Pepin K.H."/>
            <person name="Johnson M."/>
            <person name="Bhonagiri V."/>
            <person name="Nash W.E."/>
            <person name="Warren W."/>
            <person name="Chinwalla A."/>
            <person name="Mardis E.R."/>
            <person name="Wilson R.K."/>
        </authorList>
    </citation>
    <scope>NUCLEOTIDE SEQUENCE [LARGE SCALE GENOMIC DNA]</scope>
    <source>
        <strain evidence="2">A2-165</strain>
    </source>
</reference>
<dbReference type="STRING" id="411483.FAEPRAA2165_00915"/>